<feature type="signal peptide" evidence="2">
    <location>
        <begin position="1"/>
        <end position="22"/>
    </location>
</feature>
<feature type="chain" id="PRO_5035161173" description="AAA+ ATPase domain-containing protein" evidence="2">
    <location>
        <begin position="23"/>
        <end position="445"/>
    </location>
</feature>
<protein>
    <recommendedName>
        <fullName evidence="3">AAA+ ATPase domain-containing protein</fullName>
    </recommendedName>
</protein>
<gene>
    <name evidence="4" type="ORF">KFE25_010132</name>
</gene>
<dbReference type="PRINTS" id="PR00300">
    <property type="entry name" value="CLPPROTEASEA"/>
</dbReference>
<dbReference type="InterPro" id="IPR001270">
    <property type="entry name" value="ClpA/B"/>
</dbReference>
<organism evidence="4 5">
    <name type="scientific">Diacronema lutheri</name>
    <name type="common">Unicellular marine alga</name>
    <name type="synonym">Monochrysis lutheri</name>
    <dbReference type="NCBI Taxonomy" id="2081491"/>
    <lineage>
        <taxon>Eukaryota</taxon>
        <taxon>Haptista</taxon>
        <taxon>Haptophyta</taxon>
        <taxon>Pavlovophyceae</taxon>
        <taxon>Pavlovales</taxon>
        <taxon>Pavlovaceae</taxon>
        <taxon>Diacronema</taxon>
    </lineage>
</organism>
<dbReference type="EMBL" id="JAGTXO010000012">
    <property type="protein sequence ID" value="KAG8464764.1"/>
    <property type="molecule type" value="Genomic_DNA"/>
</dbReference>
<comment type="caution">
    <text evidence="4">The sequence shown here is derived from an EMBL/GenBank/DDBJ whole genome shotgun (WGS) entry which is preliminary data.</text>
</comment>
<dbReference type="OrthoDB" id="19623at2759"/>
<evidence type="ECO:0000256" key="2">
    <source>
        <dbReference type="SAM" id="SignalP"/>
    </source>
</evidence>
<dbReference type="InterPro" id="IPR010448">
    <property type="entry name" value="Torsin"/>
</dbReference>
<name>A0A8J5XQC7_DIALT</name>
<dbReference type="GO" id="GO:0016887">
    <property type="term" value="F:ATP hydrolysis activity"/>
    <property type="evidence" value="ECO:0007669"/>
    <property type="project" value="InterPro"/>
</dbReference>
<evidence type="ECO:0000259" key="3">
    <source>
        <dbReference type="SMART" id="SM00382"/>
    </source>
</evidence>
<dbReference type="InterPro" id="IPR003593">
    <property type="entry name" value="AAA+_ATPase"/>
</dbReference>
<sequence>MAARVVRLAVVWPLLTCAQAPALVPSETLWQMLPTMHQALCSFSSGLCAEDGCPWRADWAAAAEDALGARVRHQPAALHLVLDALRLHYGEGGASQRAARAKPLVFSFHGPTGVGKSLLHEVLARALYERADARGRAAGALVIGAVGYRNAALALEYEEELRARINQHVRRCARPLIVVEELQLMPPSALRVLVPMLSRPTDSSAPDYSNATFVLTSNLGGEAVIARAYAAPSREQLDLDALQDELLATVDIAAGSTALSAAVDVIVPFLPFGRAELGAEARAMLAQLRADVAPAFAQGAGLEWDAGAGPLLLDKLAWEGDHEQAERQLARYGLQTLATKFNMLVSGPVRRHVDATLRRACGEGGASGRLATSVCVVVVHADSADGARGGDGGSGGLARLAVVDCATSMTLDAASVAALRGGWWMHVGPPAAEPPRCARGEASGT</sequence>
<dbReference type="InterPro" id="IPR027417">
    <property type="entry name" value="P-loop_NTPase"/>
</dbReference>
<dbReference type="PANTHER" id="PTHR10760:SF2">
    <property type="entry name" value="LD13476P-RELATED"/>
    <property type="match status" value="1"/>
</dbReference>
<reference evidence="4" key="1">
    <citation type="submission" date="2021-05" db="EMBL/GenBank/DDBJ databases">
        <title>The genome of the haptophyte Pavlova lutheri (Diacronema luteri, Pavlovales) - a model for lipid biosynthesis in eukaryotic algae.</title>
        <authorList>
            <person name="Hulatt C.J."/>
            <person name="Posewitz M.C."/>
        </authorList>
    </citation>
    <scope>NUCLEOTIDE SEQUENCE</scope>
    <source>
        <strain evidence="4">NIVA-4/92</strain>
    </source>
</reference>
<feature type="domain" description="AAA+ ATPase" evidence="3">
    <location>
        <begin position="102"/>
        <end position="243"/>
    </location>
</feature>
<accession>A0A8J5XQC7</accession>
<dbReference type="Pfam" id="PF06309">
    <property type="entry name" value="Torsin"/>
    <property type="match status" value="1"/>
</dbReference>
<dbReference type="SMART" id="SM00382">
    <property type="entry name" value="AAA"/>
    <property type="match status" value="1"/>
</dbReference>
<dbReference type="Gene3D" id="3.40.50.300">
    <property type="entry name" value="P-loop containing nucleotide triphosphate hydrolases"/>
    <property type="match status" value="1"/>
</dbReference>
<keyword evidence="5" id="KW-1185">Reference proteome</keyword>
<keyword evidence="2" id="KW-0732">Signal</keyword>
<dbReference type="SUPFAM" id="SSF52540">
    <property type="entry name" value="P-loop containing nucleoside triphosphate hydrolases"/>
    <property type="match status" value="1"/>
</dbReference>
<dbReference type="GO" id="GO:0005524">
    <property type="term" value="F:ATP binding"/>
    <property type="evidence" value="ECO:0007669"/>
    <property type="project" value="InterPro"/>
</dbReference>
<dbReference type="AlphaFoldDB" id="A0A8J5XQC7"/>
<dbReference type="Proteomes" id="UP000751190">
    <property type="component" value="Unassembled WGS sequence"/>
</dbReference>
<dbReference type="PANTHER" id="PTHR10760">
    <property type="entry name" value="TORSIN"/>
    <property type="match status" value="1"/>
</dbReference>
<comment type="similarity">
    <text evidence="1">Belongs to the ClpA/ClpB family. Torsin subfamily.</text>
</comment>
<proteinExistence type="inferred from homology"/>
<evidence type="ECO:0000313" key="5">
    <source>
        <dbReference type="Proteomes" id="UP000751190"/>
    </source>
</evidence>
<dbReference type="GO" id="GO:0005737">
    <property type="term" value="C:cytoplasm"/>
    <property type="evidence" value="ECO:0007669"/>
    <property type="project" value="UniProtKB-ARBA"/>
</dbReference>
<evidence type="ECO:0000256" key="1">
    <source>
        <dbReference type="ARBA" id="ARBA00006235"/>
    </source>
</evidence>
<evidence type="ECO:0000313" key="4">
    <source>
        <dbReference type="EMBL" id="KAG8464764.1"/>
    </source>
</evidence>